<dbReference type="AlphaFoldDB" id="A0A1G6H4K0"/>
<keyword evidence="4 5" id="KW-0472">Membrane</keyword>
<dbReference type="PANTHER" id="PTHR23514">
    <property type="entry name" value="BYPASS OF STOP CODON PROTEIN 6"/>
    <property type="match status" value="1"/>
</dbReference>
<dbReference type="SUPFAM" id="SSF103473">
    <property type="entry name" value="MFS general substrate transporter"/>
    <property type="match status" value="1"/>
</dbReference>
<evidence type="ECO:0000256" key="4">
    <source>
        <dbReference type="ARBA" id="ARBA00023136"/>
    </source>
</evidence>
<dbReference type="EMBL" id="FMYH01000001">
    <property type="protein sequence ID" value="SDB88346.1"/>
    <property type="molecule type" value="Genomic_DNA"/>
</dbReference>
<feature type="transmembrane region" description="Helical" evidence="5">
    <location>
        <begin position="147"/>
        <end position="169"/>
    </location>
</feature>
<dbReference type="InterPro" id="IPR020846">
    <property type="entry name" value="MFS_dom"/>
</dbReference>
<accession>A0A1G6H4K0</accession>
<evidence type="ECO:0000259" key="6">
    <source>
        <dbReference type="PROSITE" id="PS50850"/>
    </source>
</evidence>
<dbReference type="InterPro" id="IPR036259">
    <property type="entry name" value="MFS_trans_sf"/>
</dbReference>
<gene>
    <name evidence="7" type="ORF">SAMN05216410_0662</name>
</gene>
<feature type="domain" description="Major facilitator superfamily (MFS) profile" evidence="6">
    <location>
        <begin position="21"/>
        <end position="415"/>
    </location>
</feature>
<feature type="transmembrane region" description="Helical" evidence="5">
    <location>
        <begin position="60"/>
        <end position="80"/>
    </location>
</feature>
<feature type="transmembrane region" description="Helical" evidence="5">
    <location>
        <begin position="303"/>
        <end position="322"/>
    </location>
</feature>
<dbReference type="Pfam" id="PF07690">
    <property type="entry name" value="MFS_1"/>
    <property type="match status" value="2"/>
</dbReference>
<evidence type="ECO:0000256" key="2">
    <source>
        <dbReference type="ARBA" id="ARBA00022692"/>
    </source>
</evidence>
<proteinExistence type="predicted"/>
<dbReference type="PANTHER" id="PTHR23514:SF13">
    <property type="entry name" value="INNER MEMBRANE PROTEIN YBJJ"/>
    <property type="match status" value="1"/>
</dbReference>
<reference evidence="7 8" key="1">
    <citation type="submission" date="2016-09" db="EMBL/GenBank/DDBJ databases">
        <authorList>
            <person name="Capua I."/>
            <person name="De Benedictis P."/>
            <person name="Joannis T."/>
            <person name="Lombin L.H."/>
            <person name="Cattoli G."/>
        </authorList>
    </citation>
    <scope>NUCLEOTIDE SEQUENCE [LARGE SCALE GENOMIC DNA]</scope>
    <source>
        <strain evidence="7 8">ISLP-3</strain>
    </source>
</reference>
<dbReference type="InterPro" id="IPR051788">
    <property type="entry name" value="MFS_Transporter"/>
</dbReference>
<dbReference type="PROSITE" id="PS50850">
    <property type="entry name" value="MFS"/>
    <property type="match status" value="1"/>
</dbReference>
<protein>
    <submittedName>
        <fullName evidence="7">Sugar phosphate permease</fullName>
    </submittedName>
</protein>
<feature type="transmembrane region" description="Helical" evidence="5">
    <location>
        <begin position="175"/>
        <end position="196"/>
    </location>
</feature>
<feature type="transmembrane region" description="Helical" evidence="5">
    <location>
        <begin position="271"/>
        <end position="291"/>
    </location>
</feature>
<dbReference type="OrthoDB" id="151222at2"/>
<organism evidence="7 8">
    <name type="scientific">Sanguibacter gelidistatuariae</name>
    <dbReference type="NCBI Taxonomy" id="1814289"/>
    <lineage>
        <taxon>Bacteria</taxon>
        <taxon>Bacillati</taxon>
        <taxon>Actinomycetota</taxon>
        <taxon>Actinomycetes</taxon>
        <taxon>Micrococcales</taxon>
        <taxon>Sanguibacteraceae</taxon>
        <taxon>Sanguibacter</taxon>
    </lineage>
</organism>
<dbReference type="RefSeq" id="WP_093180763.1">
    <property type="nucleotide sequence ID" value="NZ_FMYH01000001.1"/>
</dbReference>
<dbReference type="Proteomes" id="UP000199039">
    <property type="component" value="Unassembled WGS sequence"/>
</dbReference>
<evidence type="ECO:0000256" key="5">
    <source>
        <dbReference type="SAM" id="Phobius"/>
    </source>
</evidence>
<dbReference type="GO" id="GO:0005886">
    <property type="term" value="C:plasma membrane"/>
    <property type="evidence" value="ECO:0007669"/>
    <property type="project" value="UniProtKB-SubCell"/>
</dbReference>
<dbReference type="CDD" id="cd17393">
    <property type="entry name" value="MFS_MosC_like"/>
    <property type="match status" value="1"/>
</dbReference>
<feature type="transmembrane region" description="Helical" evidence="5">
    <location>
        <begin position="391"/>
        <end position="411"/>
    </location>
</feature>
<dbReference type="GO" id="GO:0022857">
    <property type="term" value="F:transmembrane transporter activity"/>
    <property type="evidence" value="ECO:0007669"/>
    <property type="project" value="InterPro"/>
</dbReference>
<keyword evidence="3 5" id="KW-1133">Transmembrane helix</keyword>
<dbReference type="Gene3D" id="1.20.1250.20">
    <property type="entry name" value="MFS general substrate transporter like domains"/>
    <property type="match status" value="2"/>
</dbReference>
<evidence type="ECO:0000313" key="8">
    <source>
        <dbReference type="Proteomes" id="UP000199039"/>
    </source>
</evidence>
<keyword evidence="2 5" id="KW-0812">Transmembrane</keyword>
<evidence type="ECO:0000256" key="1">
    <source>
        <dbReference type="ARBA" id="ARBA00004651"/>
    </source>
</evidence>
<comment type="subcellular location">
    <subcellularLocation>
        <location evidence="1">Cell membrane</location>
        <topology evidence="1">Multi-pass membrane protein</topology>
    </subcellularLocation>
</comment>
<sequence>MLSGPLLDVAPTRPTRQARRARLAVSVLFALNGFIYANLLPRYPELMSALDLTKAGLGTAIAGAPLGALVGGLFAGRAIARWGSRRVALTGAMTMAVVFSGVGFAGSWGALVALMFVTGVFDALVDVGDNAHGLRVQRIYGRSIINALHGVWCVGAVAGGITGSLAAAAGLPLTVHLPLVAVVVVVAALLVAPLMLPGSDRSEVELEASDGGEGDLGAGAASGGDVALWRRPRVLGRLVGLGAIATIGAMVEDLGNSWGAVYVVDDLGAPVALAGSAFLAMMTALLIGRFVADRAVDQFGPRAVAALGSVLVVIGIGATMAWPTLTMAYVGFALAGFGAAVMIPLATTTADEISGLAPGTGVAFVSWFMRFGCFAGPPVVGMIADGAGLRLAFGVGVAAGVLGVALAPLLAGRPDRRARPQD</sequence>
<keyword evidence="8" id="KW-1185">Reference proteome</keyword>
<feature type="transmembrane region" description="Helical" evidence="5">
    <location>
        <begin position="328"/>
        <end position="346"/>
    </location>
</feature>
<name>A0A1G6H4K0_9MICO</name>
<evidence type="ECO:0000256" key="3">
    <source>
        <dbReference type="ARBA" id="ARBA00022989"/>
    </source>
</evidence>
<feature type="transmembrane region" description="Helical" evidence="5">
    <location>
        <begin position="21"/>
        <end position="40"/>
    </location>
</feature>
<evidence type="ECO:0000313" key="7">
    <source>
        <dbReference type="EMBL" id="SDB88346.1"/>
    </source>
</evidence>
<dbReference type="InterPro" id="IPR011701">
    <property type="entry name" value="MFS"/>
</dbReference>